<evidence type="ECO:0000313" key="2">
    <source>
        <dbReference type="EMBL" id="KAF6756031.1"/>
    </source>
</evidence>
<sequence length="232" mass="25495">MFNTSDYNHTRYRIHSAVSPGLKDCLTSFIAFFKSGDICSRHVFSVPPRRAKGASAFSQLRLFKCNQRARQEDKALEQGLTPRKVVSAPELPHPLGRAGFRRHPEALKSQARVFLSKTTFRRSEAVPPSMDVCTRVVGRLVDAGNGSAGRRQSTRPHERTLSPLGAHRPQRPPLNEGRSRRGYEGDVLKHGLRSLDDASPGVRWGECLDCRRDGDGGGYGGEGGAGRYGGRG</sequence>
<accession>A0A8H6I277</accession>
<keyword evidence="3" id="KW-1185">Reference proteome</keyword>
<comment type="caution">
    <text evidence="2">The sequence shown here is derived from an EMBL/GenBank/DDBJ whole genome shotgun (WGS) entry which is preliminary data.</text>
</comment>
<dbReference type="AlphaFoldDB" id="A0A8H6I277"/>
<evidence type="ECO:0000313" key="3">
    <source>
        <dbReference type="Proteomes" id="UP000521943"/>
    </source>
</evidence>
<gene>
    <name evidence="2" type="ORF">DFP72DRAFT_846808</name>
</gene>
<dbReference type="Proteomes" id="UP000521943">
    <property type="component" value="Unassembled WGS sequence"/>
</dbReference>
<reference evidence="2 3" key="1">
    <citation type="submission" date="2020-07" db="EMBL/GenBank/DDBJ databases">
        <title>Comparative genomics of pyrophilous fungi reveals a link between fire events and developmental genes.</title>
        <authorList>
            <consortium name="DOE Joint Genome Institute"/>
            <person name="Steindorff A.S."/>
            <person name="Carver A."/>
            <person name="Calhoun S."/>
            <person name="Stillman K."/>
            <person name="Liu H."/>
            <person name="Lipzen A."/>
            <person name="Pangilinan J."/>
            <person name="Labutti K."/>
            <person name="Bruns T.D."/>
            <person name="Grigoriev I.V."/>
        </authorList>
    </citation>
    <scope>NUCLEOTIDE SEQUENCE [LARGE SCALE GENOMIC DNA]</scope>
    <source>
        <strain evidence="2 3">CBS 144469</strain>
    </source>
</reference>
<evidence type="ECO:0000256" key="1">
    <source>
        <dbReference type="SAM" id="MobiDB-lite"/>
    </source>
</evidence>
<organism evidence="2 3">
    <name type="scientific">Ephemerocybe angulata</name>
    <dbReference type="NCBI Taxonomy" id="980116"/>
    <lineage>
        <taxon>Eukaryota</taxon>
        <taxon>Fungi</taxon>
        <taxon>Dikarya</taxon>
        <taxon>Basidiomycota</taxon>
        <taxon>Agaricomycotina</taxon>
        <taxon>Agaricomycetes</taxon>
        <taxon>Agaricomycetidae</taxon>
        <taxon>Agaricales</taxon>
        <taxon>Agaricineae</taxon>
        <taxon>Psathyrellaceae</taxon>
        <taxon>Ephemerocybe</taxon>
    </lineage>
</organism>
<feature type="region of interest" description="Disordered" evidence="1">
    <location>
        <begin position="143"/>
        <end position="182"/>
    </location>
</feature>
<dbReference type="EMBL" id="JACGCI010000027">
    <property type="protein sequence ID" value="KAF6756031.1"/>
    <property type="molecule type" value="Genomic_DNA"/>
</dbReference>
<name>A0A8H6I277_9AGAR</name>
<proteinExistence type="predicted"/>
<protein>
    <submittedName>
        <fullName evidence="2">Uncharacterized protein</fullName>
    </submittedName>
</protein>